<comment type="caution">
    <text evidence="2">The sequence shown here is derived from an EMBL/GenBank/DDBJ whole genome shotgun (WGS) entry which is preliminary data.</text>
</comment>
<name>A0ABP8JIA3_9BACT</name>
<reference evidence="3" key="1">
    <citation type="journal article" date="2019" name="Int. J. Syst. Evol. Microbiol.">
        <title>The Global Catalogue of Microorganisms (GCM) 10K type strain sequencing project: providing services to taxonomists for standard genome sequencing and annotation.</title>
        <authorList>
            <consortium name="The Broad Institute Genomics Platform"/>
            <consortium name="The Broad Institute Genome Sequencing Center for Infectious Disease"/>
            <person name="Wu L."/>
            <person name="Ma J."/>
        </authorList>
    </citation>
    <scope>NUCLEOTIDE SEQUENCE [LARGE SCALE GENOMIC DNA]</scope>
    <source>
        <strain evidence="3">JCM 17924</strain>
    </source>
</reference>
<evidence type="ECO:0008006" key="4">
    <source>
        <dbReference type="Google" id="ProtNLM"/>
    </source>
</evidence>
<proteinExistence type="predicted"/>
<dbReference type="EMBL" id="BAABHA010000015">
    <property type="protein sequence ID" value="GAA4391144.1"/>
    <property type="molecule type" value="Genomic_DNA"/>
</dbReference>
<keyword evidence="3" id="KW-1185">Reference proteome</keyword>
<accession>A0ABP8JIA3</accession>
<feature type="region of interest" description="Disordered" evidence="1">
    <location>
        <begin position="21"/>
        <end position="44"/>
    </location>
</feature>
<evidence type="ECO:0000313" key="2">
    <source>
        <dbReference type="EMBL" id="GAA4391144.1"/>
    </source>
</evidence>
<sequence>MNKRLGAACVAVLSLTAACRDQPQQQSESPRRMPVATAESVPAPAEVVPAPQRTCSIENTRTANEPFGPELSVADVLQLGGRISGREAVENNHEKGQMDTLLTLTHASNRFTFYRSPDKDLMIQATITNFEAPYSRTLRTRIEAARRGSTSCDSLVIADSLQMNTVSARLVQGQLRRVSVDPYYD</sequence>
<protein>
    <recommendedName>
        <fullName evidence="4">Lipoprotein</fullName>
    </recommendedName>
</protein>
<evidence type="ECO:0000256" key="1">
    <source>
        <dbReference type="SAM" id="MobiDB-lite"/>
    </source>
</evidence>
<dbReference type="RefSeq" id="WP_345227111.1">
    <property type="nucleotide sequence ID" value="NZ_BAABHA010000015.1"/>
</dbReference>
<feature type="compositionally biased region" description="Low complexity" evidence="1">
    <location>
        <begin position="34"/>
        <end position="44"/>
    </location>
</feature>
<organism evidence="2 3">
    <name type="scientific">Hymenobacter koreensis</name>
    <dbReference type="NCBI Taxonomy" id="1084523"/>
    <lineage>
        <taxon>Bacteria</taxon>
        <taxon>Pseudomonadati</taxon>
        <taxon>Bacteroidota</taxon>
        <taxon>Cytophagia</taxon>
        <taxon>Cytophagales</taxon>
        <taxon>Hymenobacteraceae</taxon>
        <taxon>Hymenobacter</taxon>
    </lineage>
</organism>
<evidence type="ECO:0000313" key="3">
    <source>
        <dbReference type="Proteomes" id="UP001500454"/>
    </source>
</evidence>
<dbReference type="PROSITE" id="PS51257">
    <property type="entry name" value="PROKAR_LIPOPROTEIN"/>
    <property type="match status" value="1"/>
</dbReference>
<gene>
    <name evidence="2" type="ORF">GCM10023186_40140</name>
</gene>
<dbReference type="Proteomes" id="UP001500454">
    <property type="component" value="Unassembled WGS sequence"/>
</dbReference>